<dbReference type="Proteomes" id="UP000034866">
    <property type="component" value="Chromosome"/>
</dbReference>
<keyword evidence="2" id="KW-1185">Reference proteome</keyword>
<reference evidence="1 2" key="1">
    <citation type="journal article" date="2015" name="J. Biotechnol.">
        <title>Complete genome sequence of Photorhabdus temperata subsp. thracensis 39-8(T), an entomopathogenic bacterium for the improved commercial bioinsecticide.</title>
        <authorList>
            <person name="Kwak Y."/>
            <person name="Shin J.H."/>
        </authorList>
    </citation>
    <scope>NUCLEOTIDE SEQUENCE [LARGE SCALE GENOMIC DNA]</scope>
    <source>
        <strain evidence="1 2">DSM 15199</strain>
    </source>
</reference>
<proteinExistence type="predicted"/>
<dbReference type="PATRIC" id="fig|230089.6.peg.1319"/>
<accession>A0A0F7LLK4</accession>
<dbReference type="EMBL" id="CP011104">
    <property type="protein sequence ID" value="AKH62928.1"/>
    <property type="molecule type" value="Genomic_DNA"/>
</dbReference>
<reference evidence="2" key="2">
    <citation type="submission" date="2015-03" db="EMBL/GenBank/DDBJ databases">
        <title>Genome sequence of Azospirillum thiophilum strain DSM 21654T.</title>
        <authorList>
            <person name="Kwak Y."/>
            <person name="Shin J.-H."/>
        </authorList>
    </citation>
    <scope>NUCLEOTIDE SEQUENCE [LARGE SCALE GENOMIC DNA]</scope>
    <source>
        <strain evidence="2">DSM 15199</strain>
    </source>
</reference>
<organism evidence="1 2">
    <name type="scientific">Photorhabdus thracensis</name>
    <dbReference type="NCBI Taxonomy" id="230089"/>
    <lineage>
        <taxon>Bacteria</taxon>
        <taxon>Pseudomonadati</taxon>
        <taxon>Pseudomonadota</taxon>
        <taxon>Gammaproteobacteria</taxon>
        <taxon>Enterobacterales</taxon>
        <taxon>Morganellaceae</taxon>
        <taxon>Photorhabdus</taxon>
    </lineage>
</organism>
<protein>
    <submittedName>
        <fullName evidence="1">Uncharacterized protein</fullName>
    </submittedName>
</protein>
<dbReference type="AlphaFoldDB" id="A0A0F7LLK4"/>
<evidence type="ECO:0000313" key="1">
    <source>
        <dbReference type="EMBL" id="AKH62928.1"/>
    </source>
</evidence>
<name>A0A0F7LLK4_9GAMM</name>
<sequence length="75" mass="8266">MWPQPPVNIQFPQQGIDELKAAKLVISAQSDLSSMRATANDVGIFAFSRVGNSHRIVDRTVIQAALIRIGIYIDD</sequence>
<dbReference type="KEGG" id="ptt:VY86_05880"/>
<gene>
    <name evidence="1" type="ORF">VY86_05880</name>
</gene>
<evidence type="ECO:0000313" key="2">
    <source>
        <dbReference type="Proteomes" id="UP000034866"/>
    </source>
</evidence>